<protein>
    <recommendedName>
        <fullName evidence="6">TauD/TfdA-like domain-containing protein</fullName>
    </recommendedName>
</protein>
<accession>A0AAW0Z1X7</accession>
<dbReference type="AlphaFoldDB" id="A0AAW0Z1X7"/>
<dbReference type="SUPFAM" id="SSF51197">
    <property type="entry name" value="Clavaminate synthase-like"/>
    <property type="match status" value="1"/>
</dbReference>
<evidence type="ECO:0000313" key="7">
    <source>
        <dbReference type="EMBL" id="KAK8861774.1"/>
    </source>
</evidence>
<evidence type="ECO:0000256" key="5">
    <source>
        <dbReference type="ARBA" id="ARBA00023004"/>
    </source>
</evidence>
<proteinExistence type="inferred from homology"/>
<evidence type="ECO:0000256" key="2">
    <source>
        <dbReference type="ARBA" id="ARBA00022723"/>
    </source>
</evidence>
<organism evidence="7 8">
    <name type="scientific">Kwoniella newhampshirensis</name>
    <dbReference type="NCBI Taxonomy" id="1651941"/>
    <lineage>
        <taxon>Eukaryota</taxon>
        <taxon>Fungi</taxon>
        <taxon>Dikarya</taxon>
        <taxon>Basidiomycota</taxon>
        <taxon>Agaricomycotina</taxon>
        <taxon>Tremellomycetes</taxon>
        <taxon>Tremellales</taxon>
        <taxon>Cryptococcaceae</taxon>
        <taxon>Kwoniella</taxon>
    </lineage>
</organism>
<dbReference type="Gene3D" id="3.60.130.10">
    <property type="entry name" value="Clavaminate synthase-like"/>
    <property type="match status" value="1"/>
</dbReference>
<keyword evidence="8" id="KW-1185">Reference proteome</keyword>
<dbReference type="KEGG" id="kne:92179855"/>
<comment type="similarity">
    <text evidence="1">Belongs to the TfdA dioxygenase family.</text>
</comment>
<sequence>MAPAQVMTATEAPSITTLPLVAGPLVEYRPIHPTFGAEATADFSSITSELVDEIKQGLAKYGVLVFRKTGLDDARHVEMSHLFGDLDDIAPFVSGLGQKNRLTSDYLFDVGNVNPDGTVMQPGTMRDLLLRCNYHFHADSAFNPRRAGISLLLAHELPPAELGGDTEFADTRSAYEHLSEGRKEQIKDWVVMNSQLQCRRNANTDKNGALNPLLDTDEFDPMKHRFGIHRLVQLHEPSGRTNLYIAAHAHHVEGMGIEEGQKELKGLLEYVDQPKYTFRVKWRDPGDLVVWDNTCVLHRSVPGSYAGKYKRDLRRTTVHDMGPQAWGLNEVGATWRNGLD</sequence>
<dbReference type="RefSeq" id="XP_066804399.1">
    <property type="nucleotide sequence ID" value="XM_066945710.1"/>
</dbReference>
<dbReference type="GO" id="GO:0046872">
    <property type="term" value="F:metal ion binding"/>
    <property type="evidence" value="ECO:0007669"/>
    <property type="project" value="UniProtKB-KW"/>
</dbReference>
<evidence type="ECO:0000259" key="6">
    <source>
        <dbReference type="Pfam" id="PF02668"/>
    </source>
</evidence>
<evidence type="ECO:0000256" key="3">
    <source>
        <dbReference type="ARBA" id="ARBA00022964"/>
    </source>
</evidence>
<evidence type="ECO:0000256" key="1">
    <source>
        <dbReference type="ARBA" id="ARBA00005896"/>
    </source>
</evidence>
<evidence type="ECO:0000313" key="8">
    <source>
        <dbReference type="Proteomes" id="UP001388673"/>
    </source>
</evidence>
<comment type="caution">
    <text evidence="7">The sequence shown here is derived from an EMBL/GenBank/DDBJ whole genome shotgun (WGS) entry which is preliminary data.</text>
</comment>
<dbReference type="EMBL" id="JBCAWK010000004">
    <property type="protein sequence ID" value="KAK8861774.1"/>
    <property type="molecule type" value="Genomic_DNA"/>
</dbReference>
<dbReference type="GO" id="GO:0051213">
    <property type="term" value="F:dioxygenase activity"/>
    <property type="evidence" value="ECO:0007669"/>
    <property type="project" value="UniProtKB-KW"/>
</dbReference>
<keyword evidence="2" id="KW-0479">Metal-binding</keyword>
<keyword evidence="4" id="KW-0560">Oxidoreductase</keyword>
<dbReference type="GeneID" id="92179855"/>
<dbReference type="InterPro" id="IPR051178">
    <property type="entry name" value="TfdA_dioxygenase"/>
</dbReference>
<keyword evidence="5" id="KW-0408">Iron</keyword>
<keyword evidence="3" id="KW-0223">Dioxygenase</keyword>
<dbReference type="PANTHER" id="PTHR43779:SF3">
    <property type="entry name" value="(3R)-3-[(CARBOXYMETHYL)AMINO]FATTY ACID OXYGENASE_DECARBOXYLASE"/>
    <property type="match status" value="1"/>
</dbReference>
<name>A0AAW0Z1X7_9TREE</name>
<evidence type="ECO:0000256" key="4">
    <source>
        <dbReference type="ARBA" id="ARBA00023002"/>
    </source>
</evidence>
<reference evidence="7 8" key="1">
    <citation type="journal article" date="2024" name="bioRxiv">
        <title>Comparative genomics of Cryptococcus and Kwoniella reveals pathogenesis evolution and contrasting karyotype dynamics via intercentromeric recombination or chromosome fusion.</title>
        <authorList>
            <person name="Coelho M.A."/>
            <person name="David-Palma M."/>
            <person name="Shea T."/>
            <person name="Bowers K."/>
            <person name="McGinley-Smith S."/>
            <person name="Mohammad A.W."/>
            <person name="Gnirke A."/>
            <person name="Yurkov A.M."/>
            <person name="Nowrousian M."/>
            <person name="Sun S."/>
            <person name="Cuomo C.A."/>
            <person name="Heitman J."/>
        </authorList>
    </citation>
    <scope>NUCLEOTIDE SEQUENCE [LARGE SCALE GENOMIC DNA]</scope>
    <source>
        <strain evidence="7 8">CBS 13917</strain>
    </source>
</reference>
<feature type="domain" description="TauD/TfdA-like" evidence="6">
    <location>
        <begin position="27"/>
        <end position="317"/>
    </location>
</feature>
<dbReference type="PANTHER" id="PTHR43779">
    <property type="entry name" value="DIOXYGENASE RV0097-RELATED"/>
    <property type="match status" value="1"/>
</dbReference>
<dbReference type="Proteomes" id="UP001388673">
    <property type="component" value="Unassembled WGS sequence"/>
</dbReference>
<gene>
    <name evidence="7" type="ORF">IAR55_002597</name>
</gene>
<dbReference type="InterPro" id="IPR042098">
    <property type="entry name" value="TauD-like_sf"/>
</dbReference>
<dbReference type="Pfam" id="PF02668">
    <property type="entry name" value="TauD"/>
    <property type="match status" value="1"/>
</dbReference>
<dbReference type="InterPro" id="IPR003819">
    <property type="entry name" value="TauD/TfdA-like"/>
</dbReference>